<sequence>MTYRTGNHWGVTIVREGERTPEGHITGAAELVAVVVNGDQALAERICALLNGDGCTRVGLHDCAGAWRNHDLADGMPGGTVGDSCTCSAEPDPDCPVHQGRRARGPKPPNPPGCICDGSGRTCPRHGAVI</sequence>
<comment type="caution">
    <text evidence="2">The sequence shown here is derived from an EMBL/GenBank/DDBJ whole genome shotgun (WGS) entry which is preliminary data.</text>
</comment>
<evidence type="ECO:0000313" key="3">
    <source>
        <dbReference type="Proteomes" id="UP000590749"/>
    </source>
</evidence>
<gene>
    <name evidence="2" type="ORF">FHR83_007030</name>
</gene>
<dbReference type="Proteomes" id="UP000590749">
    <property type="component" value="Unassembled WGS sequence"/>
</dbReference>
<feature type="region of interest" description="Disordered" evidence="1">
    <location>
        <begin position="83"/>
        <end position="111"/>
    </location>
</feature>
<dbReference type="AlphaFoldDB" id="A0A7W5FI55"/>
<evidence type="ECO:0000256" key="1">
    <source>
        <dbReference type="SAM" id="MobiDB-lite"/>
    </source>
</evidence>
<organism evidence="2 3">
    <name type="scientific">Actinoplanes campanulatus</name>
    <dbReference type="NCBI Taxonomy" id="113559"/>
    <lineage>
        <taxon>Bacteria</taxon>
        <taxon>Bacillati</taxon>
        <taxon>Actinomycetota</taxon>
        <taxon>Actinomycetes</taxon>
        <taxon>Micromonosporales</taxon>
        <taxon>Micromonosporaceae</taxon>
        <taxon>Actinoplanes</taxon>
    </lineage>
</organism>
<keyword evidence="3" id="KW-1185">Reference proteome</keyword>
<reference evidence="2 3" key="1">
    <citation type="submission" date="2020-08" db="EMBL/GenBank/DDBJ databases">
        <title>Genomic Encyclopedia of Type Strains, Phase III (KMG-III): the genomes of soil and plant-associated and newly described type strains.</title>
        <authorList>
            <person name="Whitman W."/>
        </authorList>
    </citation>
    <scope>NUCLEOTIDE SEQUENCE [LARGE SCALE GENOMIC DNA]</scope>
    <source>
        <strain evidence="2 3">CECT 3287</strain>
    </source>
</reference>
<dbReference type="RefSeq" id="WP_183225386.1">
    <property type="nucleotide sequence ID" value="NZ_BMPW01000021.1"/>
</dbReference>
<protein>
    <submittedName>
        <fullName evidence="2">Uncharacterized protein</fullName>
    </submittedName>
</protein>
<dbReference type="EMBL" id="JACHXF010000018">
    <property type="protein sequence ID" value="MBB3099324.1"/>
    <property type="molecule type" value="Genomic_DNA"/>
</dbReference>
<evidence type="ECO:0000313" key="2">
    <source>
        <dbReference type="EMBL" id="MBB3099324.1"/>
    </source>
</evidence>
<accession>A0A7W5FI55</accession>
<proteinExistence type="predicted"/>
<name>A0A7W5FI55_9ACTN</name>